<dbReference type="PANTHER" id="PTHR31014">
    <property type="entry name" value="MITOCHONDRIAL TRANSLATION SYSTEM COMPONENT PET127-RELATED"/>
    <property type="match status" value="1"/>
</dbReference>
<feature type="region of interest" description="Disordered" evidence="1">
    <location>
        <begin position="642"/>
        <end position="691"/>
    </location>
</feature>
<feature type="region of interest" description="Disordered" evidence="1">
    <location>
        <begin position="41"/>
        <end position="177"/>
    </location>
</feature>
<organism evidence="2 3">
    <name type="scientific">Aspergillus bombycis</name>
    <dbReference type="NCBI Taxonomy" id="109264"/>
    <lineage>
        <taxon>Eukaryota</taxon>
        <taxon>Fungi</taxon>
        <taxon>Dikarya</taxon>
        <taxon>Ascomycota</taxon>
        <taxon>Pezizomycotina</taxon>
        <taxon>Eurotiomycetes</taxon>
        <taxon>Eurotiomycetidae</taxon>
        <taxon>Eurotiales</taxon>
        <taxon>Aspergillaceae</taxon>
        <taxon>Aspergillus</taxon>
    </lineage>
</organism>
<proteinExistence type="predicted"/>
<protein>
    <submittedName>
        <fullName evidence="2">Mitochondrial mRNA processing protein PET127</fullName>
    </submittedName>
</protein>
<dbReference type="EMBL" id="LYCR01000152">
    <property type="protein sequence ID" value="OGM40251.1"/>
    <property type="molecule type" value="Genomic_DNA"/>
</dbReference>
<dbReference type="Proteomes" id="UP000179179">
    <property type="component" value="Unassembled WGS sequence"/>
</dbReference>
<sequence length="823" mass="93658">MFRASLRSVSDPLREHVCISCLAQRFGGRTRLRLYSNTPYRANSGIEDASPRVVSEGLSALEKSPPPQKDQKSRSPSEHPKQHNKRLNHLKSTSNARDDDEAAKSDDDTTSPAEDGEPSKDQSVRTAGKGSKKITGKTRKMSAIKTRRALAKEKQKTKVSKDHPEQTEQPAAATQEDSVSINYGPRIAGIAKQCQTFRIKSSLQSIVSHLDSTKATSVKEQESPKNLSFVMSSIYAKELGKVESKDLQLNPLDVETAPVPRLSFGLERVLFNPGVYHLRDPRSRVYNFDPYLGQIMPVTEFDFDALKDYITSSKDHTLRDIAVKEKKKYIGSSSSMTSVLSHFHYLLSAWRGVDIRTLSQGFPDKLRSFTRLLRAPSAMFLRYQDGVYAIDADKEFESANILMNLGKSMEKLLTLPKDDFERYRRSSENKISAEEEQAIPESYHYSTLGDFLMRSQLDAYDPRLPGTGMFDLKTRAVVSIRMDARNFERGLGYEIQNRYGAFESYEREFYDMIRAAFLKYSLQVRIGRMDGIFVAFHNIERIFGFQYVSLPEMDQTLHGQYNTALGDTEFRLSIALWNKILDKVTAKFPERSIRLHFETRDAQTPFMYIFAEPVTDDEIHSIQTRNQAEIDAYQRRVLNLAPSEEEDAPPTDGKEEVQPSSSSDKQERSVDEETSSSEVSSEDYEAEYDSSAPLDEAFLSEVESEVAEKAPSNGRELLAMTLVTKNFVNGRIVERPNDLKTHDEWNVEYELSELKGEKARALYVACQKRREKALTGRGEDEQDIANNVYIRRLREISKKGRDYRKKENRLDKENGIVVLDDSA</sequence>
<dbReference type="OrthoDB" id="10249045at2759"/>
<dbReference type="PANTHER" id="PTHR31014:SF0">
    <property type="entry name" value="MITOCHONDRIAL TRANSLATION SYSTEM COMPONENT PET127-RELATED"/>
    <property type="match status" value="1"/>
</dbReference>
<accession>A0A1F7ZLG7</accession>
<dbReference type="STRING" id="109264.A0A1F7ZLG7"/>
<dbReference type="Pfam" id="PF08634">
    <property type="entry name" value="Pet127"/>
    <property type="match status" value="1"/>
</dbReference>
<dbReference type="GeneID" id="34454596"/>
<comment type="caution">
    <text evidence="2">The sequence shown here is derived from an EMBL/GenBank/DDBJ whole genome shotgun (WGS) entry which is preliminary data.</text>
</comment>
<evidence type="ECO:0000256" key="1">
    <source>
        <dbReference type="SAM" id="MobiDB-lite"/>
    </source>
</evidence>
<name>A0A1F7ZLG7_9EURO</name>
<dbReference type="GO" id="GO:0000964">
    <property type="term" value="P:mitochondrial RNA 5'-end processing"/>
    <property type="evidence" value="ECO:0007669"/>
    <property type="project" value="TreeGrafter"/>
</dbReference>
<evidence type="ECO:0000313" key="3">
    <source>
        <dbReference type="Proteomes" id="UP000179179"/>
    </source>
</evidence>
<evidence type="ECO:0000313" key="2">
    <source>
        <dbReference type="EMBL" id="OGM40251.1"/>
    </source>
</evidence>
<dbReference type="InterPro" id="IPR013943">
    <property type="entry name" value="Pet127"/>
</dbReference>
<reference evidence="2 3" key="1">
    <citation type="journal article" date="2016" name="Genome Biol. Evol.">
        <title>Draft genome sequence of an aflatoxigenic Aspergillus species, A. bombycis.</title>
        <authorList>
            <person name="Moore G.G."/>
            <person name="Mack B.M."/>
            <person name="Beltz S.B."/>
            <person name="Gilbert M.K."/>
        </authorList>
    </citation>
    <scope>NUCLEOTIDE SEQUENCE [LARGE SCALE GENOMIC DNA]</scope>
    <source>
        <strain evidence="3">NRRL 26010</strain>
    </source>
</reference>
<feature type="compositionally biased region" description="Basic and acidic residues" evidence="1">
    <location>
        <begin position="150"/>
        <end position="166"/>
    </location>
</feature>
<keyword evidence="3" id="KW-1185">Reference proteome</keyword>
<feature type="compositionally biased region" description="Basic and acidic residues" evidence="1">
    <location>
        <begin position="69"/>
        <end position="81"/>
    </location>
</feature>
<dbReference type="RefSeq" id="XP_022383968.1">
    <property type="nucleotide sequence ID" value="XM_022538334.1"/>
</dbReference>
<dbReference type="GO" id="GO:0005740">
    <property type="term" value="C:mitochondrial envelope"/>
    <property type="evidence" value="ECO:0007669"/>
    <property type="project" value="TreeGrafter"/>
</dbReference>
<gene>
    <name evidence="2" type="ORF">ABOM_011206</name>
</gene>
<dbReference type="AlphaFoldDB" id="A0A1F7ZLG7"/>
<feature type="compositionally biased region" description="Acidic residues" evidence="1">
    <location>
        <begin position="672"/>
        <end position="688"/>
    </location>
</feature>
<feature type="compositionally biased region" description="Basic residues" evidence="1">
    <location>
        <begin position="130"/>
        <end position="149"/>
    </location>
</feature>